<dbReference type="Gene3D" id="3.40.50.2300">
    <property type="match status" value="2"/>
</dbReference>
<dbReference type="Proteomes" id="UP000708576">
    <property type="component" value="Unassembled WGS sequence"/>
</dbReference>
<organism evidence="5 6">
    <name type="scientific">Carboxylicivirga linearis</name>
    <dbReference type="NCBI Taxonomy" id="1628157"/>
    <lineage>
        <taxon>Bacteria</taxon>
        <taxon>Pseudomonadati</taxon>
        <taxon>Bacteroidota</taxon>
        <taxon>Bacteroidia</taxon>
        <taxon>Marinilabiliales</taxon>
        <taxon>Marinilabiliaceae</taxon>
        <taxon>Carboxylicivirga</taxon>
    </lineage>
</organism>
<dbReference type="EMBL" id="JAGUCO010000002">
    <property type="protein sequence ID" value="MBS2097579.1"/>
    <property type="molecule type" value="Genomic_DNA"/>
</dbReference>
<reference evidence="5 6" key="1">
    <citation type="journal article" date="2015" name="Int. J. Syst. Evol. Microbiol.">
        <title>Carboxylicivirga linearis sp. nov., isolated from a sea cucumber culture pond.</title>
        <authorList>
            <person name="Wang F.Q."/>
            <person name="Zhou Y.X."/>
            <person name="Lin X.Z."/>
            <person name="Chen G.J."/>
            <person name="Du Z.J."/>
        </authorList>
    </citation>
    <scope>NUCLEOTIDE SEQUENCE [LARGE SCALE GENOMIC DNA]</scope>
    <source>
        <strain evidence="5 6">FB218</strain>
    </source>
</reference>
<evidence type="ECO:0000313" key="5">
    <source>
        <dbReference type="EMBL" id="MBS2097579.1"/>
    </source>
</evidence>
<comment type="caution">
    <text evidence="5">The sequence shown here is derived from an EMBL/GenBank/DDBJ whole genome shotgun (WGS) entry which is preliminary data.</text>
</comment>
<dbReference type="PANTHER" id="PTHR30036">
    <property type="entry name" value="D-XYLOSE-BINDING PERIPLASMIC PROTEIN"/>
    <property type="match status" value="1"/>
</dbReference>
<accession>A0ABS5JRS6</accession>
<dbReference type="InterPro" id="IPR050555">
    <property type="entry name" value="Bact_Solute-Bind_Prot2"/>
</dbReference>
<dbReference type="SUPFAM" id="SSF53822">
    <property type="entry name" value="Periplasmic binding protein-like I"/>
    <property type="match status" value="1"/>
</dbReference>
<evidence type="ECO:0000256" key="2">
    <source>
        <dbReference type="ARBA" id="ARBA00007639"/>
    </source>
</evidence>
<dbReference type="RefSeq" id="WP_212214160.1">
    <property type="nucleotide sequence ID" value="NZ_JAGUCO010000002.1"/>
</dbReference>
<evidence type="ECO:0000259" key="4">
    <source>
        <dbReference type="Pfam" id="PF13407"/>
    </source>
</evidence>
<evidence type="ECO:0000256" key="3">
    <source>
        <dbReference type="ARBA" id="ARBA00022729"/>
    </source>
</evidence>
<name>A0ABS5JRS6_9BACT</name>
<sequence length="330" mass="36465">MKRIGIILGWLVMVILITGCNQKPKIGFLMDDLNNERWKKDKELFVQKVEELGGIAVVEVANTDPQKQILQAQSLIDQDVDVLVVVPVDLLEAGEIVKLAHRNYVPVISYDRLIKDCNLDYYISTDNINIGELQANYLTKISPVGKYALISGPKSDYNAYLLRLGWMNILQPLIDKGDIEVVVDEFSNFWLPDEAYRIMTNYLKNTQDVDAIICGNDALASGAIIALKDIKKNGNVLIAGQDANIQAVRNIVAGDQTITIYKPIEALAFAAADAAIKIADGEAPSNMNITVNNGKRLVPAILLEASIVNRQNIKMTVISEGFMGESEIYN</sequence>
<dbReference type="PROSITE" id="PS51257">
    <property type="entry name" value="PROKAR_LIPOPROTEIN"/>
    <property type="match status" value="1"/>
</dbReference>
<dbReference type="InterPro" id="IPR025997">
    <property type="entry name" value="SBP_2_dom"/>
</dbReference>
<protein>
    <submittedName>
        <fullName evidence="5">Substrate-binding domain-containing protein</fullName>
    </submittedName>
</protein>
<comment type="subcellular location">
    <subcellularLocation>
        <location evidence="1">Cell envelope</location>
    </subcellularLocation>
</comment>
<proteinExistence type="inferred from homology"/>
<dbReference type="InterPro" id="IPR028082">
    <property type="entry name" value="Peripla_BP_I"/>
</dbReference>
<comment type="similarity">
    <text evidence="2">Belongs to the bacterial solute-binding protein 2 family.</text>
</comment>
<dbReference type="Pfam" id="PF13407">
    <property type="entry name" value="Peripla_BP_4"/>
    <property type="match status" value="1"/>
</dbReference>
<evidence type="ECO:0000256" key="1">
    <source>
        <dbReference type="ARBA" id="ARBA00004196"/>
    </source>
</evidence>
<keyword evidence="6" id="KW-1185">Reference proteome</keyword>
<dbReference type="PANTHER" id="PTHR30036:SF1">
    <property type="entry name" value="D-XYLOSE-BINDING PERIPLASMIC PROTEIN"/>
    <property type="match status" value="1"/>
</dbReference>
<gene>
    <name evidence="5" type="ORF">KEM10_04760</name>
</gene>
<feature type="domain" description="Periplasmic binding protein" evidence="4">
    <location>
        <begin position="26"/>
        <end position="282"/>
    </location>
</feature>
<evidence type="ECO:0000313" key="6">
    <source>
        <dbReference type="Proteomes" id="UP000708576"/>
    </source>
</evidence>
<keyword evidence="3" id="KW-0732">Signal</keyword>